<dbReference type="SUPFAM" id="SSF50939">
    <property type="entry name" value="Sialidases"/>
    <property type="match status" value="1"/>
</dbReference>
<gene>
    <name evidence="5" type="ORF">CKA38_02955</name>
</gene>
<dbReference type="InterPro" id="IPR001258">
    <property type="entry name" value="NHL_repeat"/>
</dbReference>
<dbReference type="OrthoDB" id="196222at2"/>
<organism evidence="5 6">
    <name type="scientific">Ereboglobus luteus</name>
    <dbReference type="NCBI Taxonomy" id="1796921"/>
    <lineage>
        <taxon>Bacteria</taxon>
        <taxon>Pseudomonadati</taxon>
        <taxon>Verrucomicrobiota</taxon>
        <taxon>Opitutia</taxon>
        <taxon>Opitutales</taxon>
        <taxon>Opitutaceae</taxon>
        <taxon>Ereboglobus</taxon>
    </lineage>
</organism>
<feature type="transmembrane region" description="Helical" evidence="2">
    <location>
        <begin position="1084"/>
        <end position="1102"/>
    </location>
</feature>
<keyword evidence="2" id="KW-0812">Transmembrane</keyword>
<dbReference type="Pfam" id="PF01833">
    <property type="entry name" value="TIG"/>
    <property type="match status" value="2"/>
</dbReference>
<reference evidence="5 6" key="1">
    <citation type="journal article" date="2018" name="Syst. Appl. Microbiol.">
        <title>Ereboglobus luteus gen. nov. sp. nov. from cockroach guts, and new insights into the oxygen relationship of the genera Opitutus and Didymococcus (Verrucomicrobia: Opitutaceae).</title>
        <authorList>
            <person name="Tegtmeier D."/>
            <person name="Belitz A."/>
            <person name="Radek R."/>
            <person name="Heimerl T."/>
            <person name="Brune A."/>
        </authorList>
    </citation>
    <scope>NUCLEOTIDE SEQUENCE [LARGE SCALE GENOMIC DNA]</scope>
    <source>
        <strain evidence="5 6">Ho45</strain>
    </source>
</reference>
<feature type="domain" description="IPT/TIG" evidence="4">
    <location>
        <begin position="574"/>
        <end position="643"/>
    </location>
</feature>
<protein>
    <recommendedName>
        <fullName evidence="4">IPT/TIG domain-containing protein</fullName>
    </recommendedName>
</protein>
<feature type="signal peptide" evidence="3">
    <location>
        <begin position="1"/>
        <end position="33"/>
    </location>
</feature>
<dbReference type="Gene3D" id="2.120.10.30">
    <property type="entry name" value="TolB, C-terminal domain"/>
    <property type="match status" value="3"/>
</dbReference>
<dbReference type="InterPro" id="IPR013783">
    <property type="entry name" value="Ig-like_fold"/>
</dbReference>
<evidence type="ECO:0000313" key="6">
    <source>
        <dbReference type="Proteomes" id="UP000244896"/>
    </source>
</evidence>
<dbReference type="SUPFAM" id="SSF101898">
    <property type="entry name" value="NHL repeat"/>
    <property type="match status" value="1"/>
</dbReference>
<sequence length="1109" mass="116322">MKTKNNPPTTIPVFAMKLNALLFIVMLASSLTAAPMDSTTLADFDFSDAQKARTQALIDNGTLQLERVLAAPDTGYRHVGWPVATRLPDGRTVVLIRNLRNHSGYDSYPDNARRVIYSDDMVAWQPADVLSASPALGINAEGNVASLGKYDYKGMHALSWAYPTGSDNPRLVAVTGKHDSDDTTLTAGKLFRVYLSDDRGVTWREQTDALSALPTAAVHSGPNMIRHPEFGLVVPFGQVTGSGTGKANYLASSSNAGETWQVRSWANTADSRSIEPALATWGSGHMVMIGRERTNAYGYDSVSGKYYYTQHVYAHTPGAAFSSISFTTARTNIAGNGQTPTAKGKNAYEAHDTAEVIYNPVTGRIEMIQSSRWGNGAEDPLPADPSNVDTVNNSLNIWSIDPVDLLNGGATWRFDGNIVERQGIILGGWDSSIYGDKGNKDGFHPGGSIVDEAAGKQHIFVYVGIYTQYASAYRISRPLDTYAFRVACGLPALPAPVITSVSEPDADNHVTIIGSNFTDLKEVLIADVPALIASSTDTEIKISIRGGVKVGDKIIVRTDNGITSATSGMTHPAPVVDSVSCQAVWPGNTVTITGTNLTSVNKVFFGNIEVSSFVSQTDGQIVVIVPEGVTDGSISVRAPGGIGTPPNNGEYKAAVKPFNLGELVSSQSAVTGYHPLDLVASGTGIPDPSFKWQYRPNSSADWADVGGSSDYQGAAGDHLTIVNTAGKNGWQYRYVAMNHTEDVYSNEMTLRLLAETLPAPAGITATSGTANPDLYITDIQSHTVQKITQTDWQVAAFAGQSGSAGNADGAATEALFRSPRGVAINTAGDMIIADTGNSLIRTISADGVVTTTATTFNHPRATVAHDATGDVYIADTSNHLIKKIAPDGTVTLLAGAGIPGYANGVGPGVLFNAPSGIAIDVAGNLYIADTGNNAIRYLSAVTGSVTTLAGKPNAAGAVDGAVSAATFRAPQGVAVDSNGDVFVCDTGNSLIREIHSGTVYTIAGQTPGIAGFKDGSGTNAWFANPTALVLAEDGNLYVADTGNAVIRRIDGDDNVTTLPLMEYTGTNTPPAPSPDSGGGGGGGLSWYFIVTMLVFVGVRLGGNKKQQDL</sequence>
<dbReference type="AlphaFoldDB" id="A0A2U8E0J7"/>
<feature type="domain" description="IPT/TIG" evidence="4">
    <location>
        <begin position="496"/>
        <end position="565"/>
    </location>
</feature>
<keyword evidence="2" id="KW-0472">Membrane</keyword>
<dbReference type="SUPFAM" id="SSF81296">
    <property type="entry name" value="E set domains"/>
    <property type="match status" value="2"/>
</dbReference>
<dbReference type="InterPro" id="IPR002909">
    <property type="entry name" value="IPT_dom"/>
</dbReference>
<dbReference type="InterPro" id="IPR011042">
    <property type="entry name" value="6-blade_b-propeller_TolB-like"/>
</dbReference>
<accession>A0A2U8E0J7</accession>
<dbReference type="EMBL" id="CP023004">
    <property type="protein sequence ID" value="AWI08356.1"/>
    <property type="molecule type" value="Genomic_DNA"/>
</dbReference>
<evidence type="ECO:0000313" key="5">
    <source>
        <dbReference type="EMBL" id="AWI08356.1"/>
    </source>
</evidence>
<dbReference type="CDD" id="cd15482">
    <property type="entry name" value="Sialidase_non-viral"/>
    <property type="match status" value="1"/>
</dbReference>
<dbReference type="KEGG" id="elut:CKA38_02955"/>
<evidence type="ECO:0000256" key="1">
    <source>
        <dbReference type="ARBA" id="ARBA00022737"/>
    </source>
</evidence>
<keyword evidence="2" id="KW-1133">Transmembrane helix</keyword>
<evidence type="ECO:0000256" key="2">
    <source>
        <dbReference type="SAM" id="Phobius"/>
    </source>
</evidence>
<dbReference type="PANTHER" id="PTHR13833">
    <property type="match status" value="1"/>
</dbReference>
<keyword evidence="6" id="KW-1185">Reference proteome</keyword>
<dbReference type="Gene3D" id="2.60.40.10">
    <property type="entry name" value="Immunoglobulins"/>
    <property type="match status" value="2"/>
</dbReference>
<dbReference type="Proteomes" id="UP000244896">
    <property type="component" value="Chromosome"/>
</dbReference>
<dbReference type="InterPro" id="IPR036278">
    <property type="entry name" value="Sialidase_sf"/>
</dbReference>
<proteinExistence type="predicted"/>
<name>A0A2U8E0J7_9BACT</name>
<evidence type="ECO:0000259" key="4">
    <source>
        <dbReference type="Pfam" id="PF01833"/>
    </source>
</evidence>
<dbReference type="Gene3D" id="2.120.10.10">
    <property type="match status" value="1"/>
</dbReference>
<dbReference type="Pfam" id="PF01436">
    <property type="entry name" value="NHL"/>
    <property type="match status" value="2"/>
</dbReference>
<dbReference type="PANTHER" id="PTHR13833:SF71">
    <property type="entry name" value="NHL DOMAIN-CONTAINING PROTEIN"/>
    <property type="match status" value="1"/>
</dbReference>
<feature type="chain" id="PRO_5015879539" description="IPT/TIG domain-containing protein" evidence="3">
    <location>
        <begin position="34"/>
        <end position="1109"/>
    </location>
</feature>
<dbReference type="InterPro" id="IPR014756">
    <property type="entry name" value="Ig_E-set"/>
</dbReference>
<keyword evidence="3" id="KW-0732">Signal</keyword>
<evidence type="ECO:0000256" key="3">
    <source>
        <dbReference type="SAM" id="SignalP"/>
    </source>
</evidence>
<keyword evidence="1" id="KW-0677">Repeat</keyword>